<feature type="non-terminal residue" evidence="1">
    <location>
        <position position="1"/>
    </location>
</feature>
<name>A0A6A5TT34_9PLEO</name>
<gene>
    <name evidence="1" type="ORF">CC80DRAFT_415291</name>
</gene>
<protein>
    <submittedName>
        <fullName evidence="1">Uncharacterized protein</fullName>
    </submittedName>
</protein>
<accession>A0A6A5TT34</accession>
<sequence>VKRYLRRVDYFLGLLLTGVHITPGQPGRRSEVTTRRHRNGVLQGRNMFVADGQVMTVVRYHKSQSQ</sequence>
<evidence type="ECO:0000313" key="1">
    <source>
        <dbReference type="EMBL" id="KAF1955454.1"/>
    </source>
</evidence>
<dbReference type="AlphaFoldDB" id="A0A6A5TT34"/>
<evidence type="ECO:0000313" key="2">
    <source>
        <dbReference type="Proteomes" id="UP000800035"/>
    </source>
</evidence>
<proteinExistence type="predicted"/>
<keyword evidence="2" id="KW-1185">Reference proteome</keyword>
<organism evidence="1 2">
    <name type="scientific">Byssothecium circinans</name>
    <dbReference type="NCBI Taxonomy" id="147558"/>
    <lineage>
        <taxon>Eukaryota</taxon>
        <taxon>Fungi</taxon>
        <taxon>Dikarya</taxon>
        <taxon>Ascomycota</taxon>
        <taxon>Pezizomycotina</taxon>
        <taxon>Dothideomycetes</taxon>
        <taxon>Pleosporomycetidae</taxon>
        <taxon>Pleosporales</taxon>
        <taxon>Massarineae</taxon>
        <taxon>Massarinaceae</taxon>
        <taxon>Byssothecium</taxon>
    </lineage>
</organism>
<dbReference type="EMBL" id="ML976994">
    <property type="protein sequence ID" value="KAF1955454.1"/>
    <property type="molecule type" value="Genomic_DNA"/>
</dbReference>
<dbReference type="OrthoDB" id="3943268at2759"/>
<reference evidence="1" key="1">
    <citation type="journal article" date="2020" name="Stud. Mycol.">
        <title>101 Dothideomycetes genomes: a test case for predicting lifestyles and emergence of pathogens.</title>
        <authorList>
            <person name="Haridas S."/>
            <person name="Albert R."/>
            <person name="Binder M."/>
            <person name="Bloem J."/>
            <person name="Labutti K."/>
            <person name="Salamov A."/>
            <person name="Andreopoulos B."/>
            <person name="Baker S."/>
            <person name="Barry K."/>
            <person name="Bills G."/>
            <person name="Bluhm B."/>
            <person name="Cannon C."/>
            <person name="Castanera R."/>
            <person name="Culley D."/>
            <person name="Daum C."/>
            <person name="Ezra D."/>
            <person name="Gonzalez J."/>
            <person name="Henrissat B."/>
            <person name="Kuo A."/>
            <person name="Liang C."/>
            <person name="Lipzen A."/>
            <person name="Lutzoni F."/>
            <person name="Magnuson J."/>
            <person name="Mondo S."/>
            <person name="Nolan M."/>
            <person name="Ohm R."/>
            <person name="Pangilinan J."/>
            <person name="Park H.-J."/>
            <person name="Ramirez L."/>
            <person name="Alfaro M."/>
            <person name="Sun H."/>
            <person name="Tritt A."/>
            <person name="Yoshinaga Y."/>
            <person name="Zwiers L.-H."/>
            <person name="Turgeon B."/>
            <person name="Goodwin S."/>
            <person name="Spatafora J."/>
            <person name="Crous P."/>
            <person name="Grigoriev I."/>
        </authorList>
    </citation>
    <scope>NUCLEOTIDE SEQUENCE</scope>
    <source>
        <strain evidence="1">CBS 675.92</strain>
    </source>
</reference>
<dbReference type="Proteomes" id="UP000800035">
    <property type="component" value="Unassembled WGS sequence"/>
</dbReference>